<accession>A0A550CX33</accession>
<dbReference type="Proteomes" id="UP000320762">
    <property type="component" value="Unassembled WGS sequence"/>
</dbReference>
<organism evidence="1 2">
    <name type="scientific">Schizophyllum amplum</name>
    <dbReference type="NCBI Taxonomy" id="97359"/>
    <lineage>
        <taxon>Eukaryota</taxon>
        <taxon>Fungi</taxon>
        <taxon>Dikarya</taxon>
        <taxon>Basidiomycota</taxon>
        <taxon>Agaricomycotina</taxon>
        <taxon>Agaricomycetes</taxon>
        <taxon>Agaricomycetidae</taxon>
        <taxon>Agaricales</taxon>
        <taxon>Schizophyllaceae</taxon>
        <taxon>Schizophyllum</taxon>
    </lineage>
</organism>
<comment type="caution">
    <text evidence="1">The sequence shown here is derived from an EMBL/GenBank/DDBJ whole genome shotgun (WGS) entry which is preliminary data.</text>
</comment>
<dbReference type="InterPro" id="IPR009291">
    <property type="entry name" value="Vps62"/>
</dbReference>
<dbReference type="GO" id="GO:0000329">
    <property type="term" value="C:fungal-type vacuole membrane"/>
    <property type="evidence" value="ECO:0007669"/>
    <property type="project" value="TreeGrafter"/>
</dbReference>
<protein>
    <recommendedName>
        <fullName evidence="3">Vacuolar protein sorting-associated protein 62</fullName>
    </recommendedName>
</protein>
<proteinExistence type="predicted"/>
<dbReference type="InterPro" id="IPR053102">
    <property type="entry name" value="VPS_Associated"/>
</dbReference>
<evidence type="ECO:0000313" key="1">
    <source>
        <dbReference type="EMBL" id="TRM69357.1"/>
    </source>
</evidence>
<keyword evidence="2" id="KW-1185">Reference proteome</keyword>
<dbReference type="PANTHER" id="PTHR48220:SF1">
    <property type="entry name" value="VACUOLAR PROTEIN SORTING-ASSOCIATED PROTEIN 62-RELATED"/>
    <property type="match status" value="1"/>
</dbReference>
<reference evidence="1 2" key="1">
    <citation type="journal article" date="2019" name="New Phytol.">
        <title>Comparative genomics reveals unique wood-decay strategies and fruiting body development in the Schizophyllaceae.</title>
        <authorList>
            <person name="Almasi E."/>
            <person name="Sahu N."/>
            <person name="Krizsan K."/>
            <person name="Balint B."/>
            <person name="Kovacs G.M."/>
            <person name="Kiss B."/>
            <person name="Cseklye J."/>
            <person name="Drula E."/>
            <person name="Henrissat B."/>
            <person name="Nagy I."/>
            <person name="Chovatia M."/>
            <person name="Adam C."/>
            <person name="LaButti K."/>
            <person name="Lipzen A."/>
            <person name="Riley R."/>
            <person name="Grigoriev I.V."/>
            <person name="Nagy L.G."/>
        </authorList>
    </citation>
    <scope>NUCLEOTIDE SEQUENCE [LARGE SCALE GENOMIC DNA]</scope>
    <source>
        <strain evidence="1 2">NL-1724</strain>
    </source>
</reference>
<dbReference type="AlphaFoldDB" id="A0A550CX33"/>
<sequence length="328" mass="36194">MHLIGPLAALQFTVGTPETHLQRGAIPDYALTYAPHTVLYSGEGWWPSDVATHLDHVTPEVDFTPVTTESVTLDTLTSVSARAFLSSDDDVEDNPAWLLSTDNTPNSSGLSRAPATIIAADKGDYVDVFYFYFYSYNYGPLFLGERYGNHVGDWEHSMVRFVDGKPTHVYLSSHNSGFAYTYDAIQKQGARPVVYVATGTHANYATAGAHNIISVAGTLVQDHTDDGPFWDVAQNYRGYWYNPDGTIDAAGGSGRGGSEQTSESVDWLYWTGRWGDDQLPKDDPRQYCLLDFECHHVAGPTGPVRKNLGRKAVCQYEADCKILDSIWS</sequence>
<dbReference type="PANTHER" id="PTHR48220">
    <property type="match status" value="1"/>
</dbReference>
<gene>
    <name evidence="1" type="ORF">BD626DRAFT_473774</name>
</gene>
<dbReference type="EMBL" id="VDMD01000001">
    <property type="protein sequence ID" value="TRM69357.1"/>
    <property type="molecule type" value="Genomic_DNA"/>
</dbReference>
<dbReference type="GO" id="GO:0006623">
    <property type="term" value="P:protein targeting to vacuole"/>
    <property type="evidence" value="ECO:0007669"/>
    <property type="project" value="TreeGrafter"/>
</dbReference>
<dbReference type="Pfam" id="PF06101">
    <property type="entry name" value="Vps62"/>
    <property type="match status" value="1"/>
</dbReference>
<evidence type="ECO:0008006" key="3">
    <source>
        <dbReference type="Google" id="ProtNLM"/>
    </source>
</evidence>
<dbReference type="STRING" id="97359.A0A550CX33"/>
<dbReference type="OrthoDB" id="188042at2759"/>
<evidence type="ECO:0000313" key="2">
    <source>
        <dbReference type="Proteomes" id="UP000320762"/>
    </source>
</evidence>
<name>A0A550CX33_9AGAR</name>